<gene>
    <name evidence="2" type="ORF">OKIOD_LOCUS8603</name>
</gene>
<keyword evidence="3" id="KW-1185">Reference proteome</keyword>
<evidence type="ECO:0000256" key="1">
    <source>
        <dbReference type="SAM" id="MobiDB-lite"/>
    </source>
</evidence>
<organism evidence="2 3">
    <name type="scientific">Oikopleura dioica</name>
    <name type="common">Tunicate</name>
    <dbReference type="NCBI Taxonomy" id="34765"/>
    <lineage>
        <taxon>Eukaryota</taxon>
        <taxon>Metazoa</taxon>
        <taxon>Chordata</taxon>
        <taxon>Tunicata</taxon>
        <taxon>Appendicularia</taxon>
        <taxon>Copelata</taxon>
        <taxon>Oikopleuridae</taxon>
        <taxon>Oikopleura</taxon>
    </lineage>
</organism>
<proteinExistence type="predicted"/>
<reference evidence="2 3" key="1">
    <citation type="submission" date="2021-04" db="EMBL/GenBank/DDBJ databases">
        <authorList>
            <person name="Bliznina A."/>
        </authorList>
    </citation>
    <scope>NUCLEOTIDE SEQUENCE [LARGE SCALE GENOMIC DNA]</scope>
</reference>
<sequence length="201" mass="23872">MYIQFALSYICNWILPLPANIDSEKNQLLRDYLDLIDREIGSQSYSYDELNLQLRSINAETLCTWTYKAILFRKSQNHNELHADKIKKIIDSFEKQFYSKRLLWNELEEQTNISLHNLLEKTKMQFYSELSYMNLGYEMRKIHHNHQEESIIYDFENPPADSHNHDNEKQKSPPGYESSSSDGETRIASDRLEAIINNRPF</sequence>
<accession>A0ABN7SLT8</accession>
<evidence type="ECO:0000313" key="2">
    <source>
        <dbReference type="EMBL" id="CAG5101394.1"/>
    </source>
</evidence>
<dbReference type="EMBL" id="OU015570">
    <property type="protein sequence ID" value="CAG5101394.1"/>
    <property type="molecule type" value="Genomic_DNA"/>
</dbReference>
<evidence type="ECO:0000313" key="3">
    <source>
        <dbReference type="Proteomes" id="UP001158576"/>
    </source>
</evidence>
<feature type="region of interest" description="Disordered" evidence="1">
    <location>
        <begin position="155"/>
        <end position="191"/>
    </location>
</feature>
<feature type="compositionally biased region" description="Basic and acidic residues" evidence="1">
    <location>
        <begin position="162"/>
        <end position="171"/>
    </location>
</feature>
<protein>
    <submittedName>
        <fullName evidence="2">Oidioi.mRNA.OKI2018_I69.YSR.g17045.t1.cds</fullName>
    </submittedName>
</protein>
<dbReference type="Proteomes" id="UP001158576">
    <property type="component" value="Chromosome YSR"/>
</dbReference>
<name>A0ABN7SLT8_OIKDI</name>